<keyword evidence="7" id="KW-0378">Hydrolase</keyword>
<keyword evidence="17" id="KW-1185">Reference proteome</keyword>
<dbReference type="GO" id="GO:0031490">
    <property type="term" value="F:chromatin DNA binding"/>
    <property type="evidence" value="ECO:0007669"/>
    <property type="project" value="TreeGrafter"/>
</dbReference>
<keyword evidence="6" id="KW-0863">Zinc-finger</keyword>
<keyword evidence="8" id="KW-0862">Zinc</keyword>
<evidence type="ECO:0000313" key="17">
    <source>
        <dbReference type="Proteomes" id="UP000410492"/>
    </source>
</evidence>
<accession>A0A653BJ64</accession>
<evidence type="ECO:0000256" key="5">
    <source>
        <dbReference type="ARBA" id="ARBA00022763"/>
    </source>
</evidence>
<evidence type="ECO:0000256" key="9">
    <source>
        <dbReference type="ARBA" id="ARBA00022840"/>
    </source>
</evidence>
<evidence type="ECO:0000256" key="13">
    <source>
        <dbReference type="ARBA" id="ARBA00047995"/>
    </source>
</evidence>
<evidence type="ECO:0000256" key="10">
    <source>
        <dbReference type="ARBA" id="ARBA00023125"/>
    </source>
</evidence>
<sequence length="483" mass="54393">MEHREDIDMNEENMVDSNGGKSTEKDVDSDDDFNPALLCPDVIMEVNEEPLIAENETELSHVDNILNAKIDLDEDEKALLVKFKLERSHPIQFNEIHCTACNCHLGSALARLPNMFVHPLLKVLVCKACYEYYCSGDFERDEDGTEMYCRWCGQGGEVVCCGACPMVFCKTCIQINFDDDKLKEIKNNDDWKCFACDAEQIKHLKIQYFELAEYFQREMKIVGGARKNNILMKRDFSKCCADRGHDKTKKEKHSDEALMVARAEQLTKNINCLLKLPAPSSDVPVNGPPVLQAVNYTGKPVTVLFKRPMHNVNSATGFIRQGNLMTPVRLPPLPRLMPRYVAQAPYQQYTAMQSPLTPRTFVCKSTQVDYTTYDRLKGTLDKAVCSTALANCTAASSLLELSALTPNCHTVNDRIALYNTLQGSLSTYIKSLVEIKEQANNVFNTLGTVITDKKHVNNVVPAPTILPIVSNVRHNMNNFDIFK</sequence>
<dbReference type="InterPro" id="IPR013083">
    <property type="entry name" value="Znf_RING/FYVE/PHD"/>
</dbReference>
<comment type="similarity">
    <text evidence="2">Belongs to the SNF2/RAD54 helicase family.</text>
</comment>
<dbReference type="GO" id="GO:0006338">
    <property type="term" value="P:chromatin remodeling"/>
    <property type="evidence" value="ECO:0007669"/>
    <property type="project" value="TreeGrafter"/>
</dbReference>
<comment type="subcellular location">
    <subcellularLocation>
        <location evidence="1">Nucleus</location>
    </subcellularLocation>
</comment>
<keyword evidence="4" id="KW-0547">Nucleotide-binding</keyword>
<dbReference type="Proteomes" id="UP000410492">
    <property type="component" value="Unassembled WGS sequence"/>
</dbReference>
<dbReference type="InterPro" id="IPR052131">
    <property type="entry name" value="ATRX_domain-containing"/>
</dbReference>
<dbReference type="InterPro" id="IPR041430">
    <property type="entry name" value="ADD_ATRX"/>
</dbReference>
<feature type="domain" description="PHD-type" evidence="15">
    <location>
        <begin position="86"/>
        <end position="224"/>
    </location>
</feature>
<dbReference type="EMBL" id="CAACVG010001765">
    <property type="protein sequence ID" value="VEN35631.1"/>
    <property type="molecule type" value="Genomic_DNA"/>
</dbReference>
<gene>
    <name evidence="16" type="ORF">CALMAC_LOCUS1495</name>
</gene>
<reference evidence="16 17" key="1">
    <citation type="submission" date="2019-01" db="EMBL/GenBank/DDBJ databases">
        <authorList>
            <person name="Sayadi A."/>
        </authorList>
    </citation>
    <scope>NUCLEOTIDE SEQUENCE [LARGE SCALE GENOMIC DNA]</scope>
</reference>
<dbReference type="GO" id="GO:0031297">
    <property type="term" value="P:replication fork processing"/>
    <property type="evidence" value="ECO:0007669"/>
    <property type="project" value="TreeGrafter"/>
</dbReference>
<dbReference type="Pfam" id="PF17981">
    <property type="entry name" value="ADD_ATRX"/>
    <property type="match status" value="1"/>
</dbReference>
<dbReference type="OrthoDB" id="6286493at2759"/>
<feature type="region of interest" description="Disordered" evidence="14">
    <location>
        <begin position="1"/>
        <end position="29"/>
    </location>
</feature>
<evidence type="ECO:0000256" key="7">
    <source>
        <dbReference type="ARBA" id="ARBA00022801"/>
    </source>
</evidence>
<dbReference type="GO" id="GO:0008270">
    <property type="term" value="F:zinc ion binding"/>
    <property type="evidence" value="ECO:0007669"/>
    <property type="project" value="UniProtKB-KW"/>
</dbReference>
<keyword evidence="10" id="KW-0238">DNA-binding</keyword>
<keyword evidence="9" id="KW-0067">ATP-binding</keyword>
<organism evidence="16 17">
    <name type="scientific">Callosobruchus maculatus</name>
    <name type="common">Southern cowpea weevil</name>
    <name type="synonym">Pulse bruchid</name>
    <dbReference type="NCBI Taxonomy" id="64391"/>
    <lineage>
        <taxon>Eukaryota</taxon>
        <taxon>Metazoa</taxon>
        <taxon>Ecdysozoa</taxon>
        <taxon>Arthropoda</taxon>
        <taxon>Hexapoda</taxon>
        <taxon>Insecta</taxon>
        <taxon>Pterygota</taxon>
        <taxon>Neoptera</taxon>
        <taxon>Endopterygota</taxon>
        <taxon>Coleoptera</taxon>
        <taxon>Polyphaga</taxon>
        <taxon>Cucujiformia</taxon>
        <taxon>Chrysomeloidea</taxon>
        <taxon>Chrysomelidae</taxon>
        <taxon>Bruchinae</taxon>
        <taxon>Bruchini</taxon>
        <taxon>Callosobruchus</taxon>
    </lineage>
</organism>
<evidence type="ECO:0000256" key="8">
    <source>
        <dbReference type="ARBA" id="ARBA00022833"/>
    </source>
</evidence>
<dbReference type="SUPFAM" id="SSF57903">
    <property type="entry name" value="FYVE/PHD zinc finger"/>
    <property type="match status" value="1"/>
</dbReference>
<dbReference type="GO" id="GO:0005721">
    <property type="term" value="C:pericentric heterochromatin"/>
    <property type="evidence" value="ECO:0007669"/>
    <property type="project" value="TreeGrafter"/>
</dbReference>
<evidence type="ECO:0000256" key="2">
    <source>
        <dbReference type="ARBA" id="ARBA00007025"/>
    </source>
</evidence>
<dbReference type="GO" id="GO:0010468">
    <property type="term" value="P:regulation of gene expression"/>
    <property type="evidence" value="ECO:0007669"/>
    <property type="project" value="UniProtKB-ARBA"/>
</dbReference>
<keyword evidence="5" id="KW-0227">DNA damage</keyword>
<dbReference type="PANTHER" id="PTHR46357">
    <property type="entry name" value="TRANSCRIPTIONAL REGULATOR ATRX"/>
    <property type="match status" value="1"/>
</dbReference>
<evidence type="ECO:0000256" key="12">
    <source>
        <dbReference type="ARBA" id="ARBA00023242"/>
    </source>
</evidence>
<proteinExistence type="inferred from homology"/>
<keyword evidence="11" id="KW-0234">DNA repair</keyword>
<name>A0A653BJ64_CALMS</name>
<dbReference type="CDD" id="cd11726">
    <property type="entry name" value="ADDz_ATRX"/>
    <property type="match status" value="1"/>
</dbReference>
<evidence type="ECO:0000313" key="16">
    <source>
        <dbReference type="EMBL" id="VEN35631.1"/>
    </source>
</evidence>
<dbReference type="GO" id="GO:0005524">
    <property type="term" value="F:ATP binding"/>
    <property type="evidence" value="ECO:0007669"/>
    <property type="project" value="UniProtKB-KW"/>
</dbReference>
<dbReference type="PANTHER" id="PTHR46357:SF1">
    <property type="entry name" value="TRANSCRIPTIONAL REGULATOR ATRX"/>
    <property type="match status" value="1"/>
</dbReference>
<protein>
    <recommendedName>
        <fullName evidence="15">PHD-type domain-containing protein</fullName>
    </recommendedName>
</protein>
<keyword evidence="12" id="KW-0539">Nucleus</keyword>
<dbReference type="Gene3D" id="3.30.40.10">
    <property type="entry name" value="Zinc/RING finger domain, C3HC4 (zinc finger)"/>
    <property type="match status" value="1"/>
</dbReference>
<dbReference type="InterPro" id="IPR025766">
    <property type="entry name" value="ADD"/>
</dbReference>
<comment type="catalytic activity">
    <reaction evidence="13">
        <text>ATP + H2O = ADP + phosphate + H(+)</text>
        <dbReference type="Rhea" id="RHEA:13065"/>
        <dbReference type="ChEBI" id="CHEBI:15377"/>
        <dbReference type="ChEBI" id="CHEBI:15378"/>
        <dbReference type="ChEBI" id="CHEBI:30616"/>
        <dbReference type="ChEBI" id="CHEBI:43474"/>
        <dbReference type="ChEBI" id="CHEBI:456216"/>
        <dbReference type="EC" id="3.6.4.12"/>
    </reaction>
</comment>
<dbReference type="GO" id="GO:0016787">
    <property type="term" value="F:hydrolase activity"/>
    <property type="evidence" value="ECO:0007669"/>
    <property type="project" value="UniProtKB-KW"/>
</dbReference>
<dbReference type="GO" id="GO:0005634">
    <property type="term" value="C:nucleus"/>
    <property type="evidence" value="ECO:0007669"/>
    <property type="project" value="UniProtKB-SubCell"/>
</dbReference>
<dbReference type="GO" id="GO:0003678">
    <property type="term" value="F:DNA helicase activity"/>
    <property type="evidence" value="ECO:0007669"/>
    <property type="project" value="UniProtKB-EC"/>
</dbReference>
<evidence type="ECO:0000256" key="1">
    <source>
        <dbReference type="ARBA" id="ARBA00004123"/>
    </source>
</evidence>
<keyword evidence="3" id="KW-0479">Metal-binding</keyword>
<evidence type="ECO:0000256" key="4">
    <source>
        <dbReference type="ARBA" id="ARBA00022741"/>
    </source>
</evidence>
<dbReference type="InterPro" id="IPR011011">
    <property type="entry name" value="Znf_FYVE_PHD"/>
</dbReference>
<evidence type="ECO:0000259" key="15">
    <source>
        <dbReference type="PROSITE" id="PS51533"/>
    </source>
</evidence>
<evidence type="ECO:0000256" key="6">
    <source>
        <dbReference type="ARBA" id="ARBA00022771"/>
    </source>
</evidence>
<dbReference type="PROSITE" id="PS51533">
    <property type="entry name" value="ADD"/>
    <property type="match status" value="1"/>
</dbReference>
<evidence type="ECO:0000256" key="11">
    <source>
        <dbReference type="ARBA" id="ARBA00023204"/>
    </source>
</evidence>
<evidence type="ECO:0000256" key="3">
    <source>
        <dbReference type="ARBA" id="ARBA00022723"/>
    </source>
</evidence>
<dbReference type="GO" id="GO:0006281">
    <property type="term" value="P:DNA repair"/>
    <property type="evidence" value="ECO:0007669"/>
    <property type="project" value="UniProtKB-KW"/>
</dbReference>
<evidence type="ECO:0000256" key="14">
    <source>
        <dbReference type="SAM" id="MobiDB-lite"/>
    </source>
</evidence>
<dbReference type="AlphaFoldDB" id="A0A653BJ64"/>